<accession>A0ABQ7WNH9</accession>
<dbReference type="EMBL" id="JAIVGD010000001">
    <property type="protein sequence ID" value="KAH0781532.1"/>
    <property type="molecule type" value="Genomic_DNA"/>
</dbReference>
<dbReference type="InterPro" id="IPR012334">
    <property type="entry name" value="Pectin_lyas_fold"/>
</dbReference>
<proteinExistence type="predicted"/>
<evidence type="ECO:0000313" key="1">
    <source>
        <dbReference type="EMBL" id="KAH0781532.1"/>
    </source>
</evidence>
<dbReference type="InterPro" id="IPR051801">
    <property type="entry name" value="GH28_Enzymes"/>
</dbReference>
<name>A0ABQ7WNH9_SOLTU</name>
<dbReference type="Proteomes" id="UP000826656">
    <property type="component" value="Unassembled WGS sequence"/>
</dbReference>
<dbReference type="PANTHER" id="PTHR31339">
    <property type="entry name" value="PECTIN LYASE-RELATED"/>
    <property type="match status" value="1"/>
</dbReference>
<evidence type="ECO:0008006" key="3">
    <source>
        <dbReference type="Google" id="ProtNLM"/>
    </source>
</evidence>
<organism evidence="1 2">
    <name type="scientific">Solanum tuberosum</name>
    <name type="common">Potato</name>
    <dbReference type="NCBI Taxonomy" id="4113"/>
    <lineage>
        <taxon>Eukaryota</taxon>
        <taxon>Viridiplantae</taxon>
        <taxon>Streptophyta</taxon>
        <taxon>Embryophyta</taxon>
        <taxon>Tracheophyta</taxon>
        <taxon>Spermatophyta</taxon>
        <taxon>Magnoliopsida</taxon>
        <taxon>eudicotyledons</taxon>
        <taxon>Gunneridae</taxon>
        <taxon>Pentapetalae</taxon>
        <taxon>asterids</taxon>
        <taxon>lamiids</taxon>
        <taxon>Solanales</taxon>
        <taxon>Solanaceae</taxon>
        <taxon>Solanoideae</taxon>
        <taxon>Solaneae</taxon>
        <taxon>Solanum</taxon>
    </lineage>
</organism>
<dbReference type="InterPro" id="IPR011050">
    <property type="entry name" value="Pectin_lyase_fold/virulence"/>
</dbReference>
<reference evidence="1 2" key="1">
    <citation type="journal article" date="2021" name="bioRxiv">
        <title>Chromosome-scale and haplotype-resolved genome assembly of a tetraploid potato cultivar.</title>
        <authorList>
            <person name="Sun H."/>
            <person name="Jiao W.-B."/>
            <person name="Krause K."/>
            <person name="Campoy J.A."/>
            <person name="Goel M."/>
            <person name="Folz-Donahue K."/>
            <person name="Kukat C."/>
            <person name="Huettel B."/>
            <person name="Schneeberger K."/>
        </authorList>
    </citation>
    <scope>NUCLEOTIDE SEQUENCE [LARGE SCALE GENOMIC DNA]</scope>
    <source>
        <strain evidence="1">SolTubOtavaFocal</strain>
        <tissue evidence="1">Leaves</tissue>
    </source>
</reference>
<evidence type="ECO:0000313" key="2">
    <source>
        <dbReference type="Proteomes" id="UP000826656"/>
    </source>
</evidence>
<dbReference type="Gene3D" id="2.160.20.10">
    <property type="entry name" value="Single-stranded right-handed beta-helix, Pectin lyase-like"/>
    <property type="match status" value="1"/>
</dbReference>
<comment type="caution">
    <text evidence="1">The sequence shown here is derived from an EMBL/GenBank/DDBJ whole genome shotgun (WGS) entry which is preliminary data.</text>
</comment>
<dbReference type="SUPFAM" id="SSF51126">
    <property type="entry name" value="Pectin lyase-like"/>
    <property type="match status" value="1"/>
</dbReference>
<sequence>MKTGVGRGGYIKDIYVKGMKLQIMKWVFWMTDNYGSHADNHWDPKALLEIKEINYRDVVAENVSMAGQLDWISGDPFTGICMSNVTIGLAEKSKNNPWACTNIEGISSSVQPPPCKLLAD</sequence>
<gene>
    <name evidence="1" type="ORF">KY290_001130</name>
</gene>
<dbReference type="PANTHER" id="PTHR31339:SF59">
    <property type="entry name" value="POLYGALACTURONASE-RELATED"/>
    <property type="match status" value="1"/>
</dbReference>
<keyword evidence="2" id="KW-1185">Reference proteome</keyword>
<protein>
    <recommendedName>
        <fullName evidence="3">Polygalacturonase</fullName>
    </recommendedName>
</protein>